<keyword evidence="3" id="KW-1185">Reference proteome</keyword>
<dbReference type="AlphaFoldDB" id="A0A3Q9HU26"/>
<feature type="domain" description="HD" evidence="1">
    <location>
        <begin position="32"/>
        <end position="136"/>
    </location>
</feature>
<dbReference type="InterPro" id="IPR006675">
    <property type="entry name" value="HDIG_dom"/>
</dbReference>
<dbReference type="RefSeq" id="WP_127017716.1">
    <property type="nucleotide sequence ID" value="NZ_CP016379.1"/>
</dbReference>
<dbReference type="InterPro" id="IPR006674">
    <property type="entry name" value="HD_domain"/>
</dbReference>
<evidence type="ECO:0000313" key="3">
    <source>
        <dbReference type="Proteomes" id="UP000267250"/>
    </source>
</evidence>
<dbReference type="EMBL" id="CP016379">
    <property type="protein sequence ID" value="AZR74362.1"/>
    <property type="molecule type" value="Genomic_DNA"/>
</dbReference>
<dbReference type="NCBIfam" id="TIGR00277">
    <property type="entry name" value="HDIG"/>
    <property type="match status" value="1"/>
</dbReference>
<dbReference type="Pfam" id="PF01966">
    <property type="entry name" value="HD"/>
    <property type="match status" value="1"/>
</dbReference>
<organism evidence="2 3">
    <name type="scientific">Anoxybacter fermentans</name>
    <dbReference type="NCBI Taxonomy" id="1323375"/>
    <lineage>
        <taxon>Bacteria</taxon>
        <taxon>Bacillati</taxon>
        <taxon>Bacillota</taxon>
        <taxon>Clostridia</taxon>
        <taxon>Halanaerobiales</taxon>
        <taxon>Anoxybacter</taxon>
    </lineage>
</organism>
<protein>
    <recommendedName>
        <fullName evidence="1">HD domain-containing protein</fullName>
    </recommendedName>
</protein>
<gene>
    <name evidence="2" type="ORF">BBF96_13770</name>
</gene>
<proteinExistence type="predicted"/>
<dbReference type="KEGG" id="aft:BBF96_13770"/>
<name>A0A3Q9HU26_9FIRM</name>
<dbReference type="PANTHER" id="PTHR33594:SF1">
    <property type="entry name" value="HD_PDEASE DOMAIN-CONTAINING PROTEIN"/>
    <property type="match status" value="1"/>
</dbReference>
<dbReference type="SMART" id="SM00471">
    <property type="entry name" value="HDc"/>
    <property type="match status" value="1"/>
</dbReference>
<dbReference type="Gene3D" id="1.10.3210.10">
    <property type="entry name" value="Hypothetical protein af1432"/>
    <property type="match status" value="1"/>
</dbReference>
<dbReference type="PANTHER" id="PTHR33594">
    <property type="entry name" value="SUPERFAMILY HYDROLASE, PUTATIVE (AFU_ORTHOLOGUE AFUA_1G03035)-RELATED"/>
    <property type="match status" value="1"/>
</dbReference>
<dbReference type="SUPFAM" id="SSF109604">
    <property type="entry name" value="HD-domain/PDEase-like"/>
    <property type="match status" value="1"/>
</dbReference>
<dbReference type="OrthoDB" id="1898513at2"/>
<reference evidence="2 3" key="1">
    <citation type="submission" date="2016-07" db="EMBL/GenBank/DDBJ databases">
        <title>Genome and transcriptome analysis of iron-reducing fermentative bacteria Anoxybacter fermentans.</title>
        <authorList>
            <person name="Zeng X."/>
            <person name="Shao Z."/>
        </authorList>
    </citation>
    <scope>NUCLEOTIDE SEQUENCE [LARGE SCALE GENOMIC DNA]</scope>
    <source>
        <strain evidence="2 3">DY22613</strain>
    </source>
</reference>
<evidence type="ECO:0000313" key="2">
    <source>
        <dbReference type="EMBL" id="AZR74362.1"/>
    </source>
</evidence>
<accession>A0A3Q9HU26</accession>
<dbReference type="PROSITE" id="PS51831">
    <property type="entry name" value="HD"/>
    <property type="match status" value="1"/>
</dbReference>
<dbReference type="CDD" id="cd00077">
    <property type="entry name" value="HDc"/>
    <property type="match status" value="1"/>
</dbReference>
<sequence length="217" mass="25472">MELLYARKLLYDFVKQNYSSGKHLSKDNYLIVVQHSFRVENYAQQIANSYVNISYEEKKLLRLAAIFHDIGTVYGRENHAERSKEIVEKLLMEESIKDLDENRLFMLIEKHSEKGEFDDGDILLSILKDADILDHIGAMSILMYASKYDYNNSDYYSNVLKDLVERDIPFCKKQKSLIRTEKGREIIDQKINFIGSFIQQLENEIKDSLLQLEELLT</sequence>
<dbReference type="InterPro" id="IPR003607">
    <property type="entry name" value="HD/PDEase_dom"/>
</dbReference>
<dbReference type="Proteomes" id="UP000267250">
    <property type="component" value="Chromosome"/>
</dbReference>
<evidence type="ECO:0000259" key="1">
    <source>
        <dbReference type="PROSITE" id="PS51831"/>
    </source>
</evidence>